<protein>
    <submittedName>
        <fullName evidence="1">Uncharacterized protein</fullName>
    </submittedName>
</protein>
<reference evidence="1" key="1">
    <citation type="submission" date="2024-06" db="EMBL/GenBank/DDBJ databases">
        <authorList>
            <person name="Ashkenazi R."/>
            <person name="Lipszyc R.R."/>
            <person name="Braunstein R."/>
            <person name="Yerushalmy O."/>
            <person name="Alkalay-Oren S."/>
            <person name="Coppenhagn-Glazer S."/>
            <person name="Hazan R."/>
        </authorList>
    </citation>
    <scope>NUCLEOTIDE SEQUENCE</scope>
</reference>
<accession>A0AAU8GUG4</accession>
<sequence length="140" mass="15894">MNSTLKQLVKVLDENRIQIKKLDIDTNISGEISIEVNNEIKIFDRIGNYALYADDSSVDKTYYLSLTEALEVVVKYLRRVKEDTILVSNNGLEVLKVIPYSSNGLYNLIDVKTNTLVYLKGVSLKDIYDSFVKPGDLQVK</sequence>
<name>A0AAU8GUG4_9VIRU</name>
<organism evidence="1">
    <name type="scientific">Mammaliicoccus phage MSShimriz1</name>
    <dbReference type="NCBI Taxonomy" id="3230127"/>
    <lineage>
        <taxon>Viruses</taxon>
    </lineage>
</organism>
<proteinExistence type="predicted"/>
<dbReference type="EMBL" id="PP931174">
    <property type="protein sequence ID" value="XCH45036.1"/>
    <property type="molecule type" value="Genomic_DNA"/>
</dbReference>
<evidence type="ECO:0000313" key="1">
    <source>
        <dbReference type="EMBL" id="XCH45036.1"/>
    </source>
</evidence>